<reference evidence="10" key="1">
    <citation type="submission" date="2020-07" db="EMBL/GenBank/DDBJ databases">
        <title>Draft Genome Sequence of a Deep-Sea Yeast, Naganishia (Cryptococcus) liquefaciens strain N6.</title>
        <authorList>
            <person name="Han Y.W."/>
            <person name="Kajitani R."/>
            <person name="Morimoto H."/>
            <person name="Parhat M."/>
            <person name="Tsubouchi H."/>
            <person name="Bakenova O."/>
            <person name="Ogata M."/>
            <person name="Argunhan B."/>
            <person name="Aoki R."/>
            <person name="Kajiwara S."/>
            <person name="Itoh T."/>
            <person name="Iwasaki H."/>
        </authorList>
    </citation>
    <scope>NUCLEOTIDE SEQUENCE</scope>
    <source>
        <strain evidence="10">N6</strain>
    </source>
</reference>
<evidence type="ECO:0000256" key="2">
    <source>
        <dbReference type="ARBA" id="ARBA00008807"/>
    </source>
</evidence>
<keyword evidence="4 9" id="KW-0812">Transmembrane</keyword>
<dbReference type="PANTHER" id="PTHR22601">
    <property type="entry name" value="ISP4 LIKE PROTEIN"/>
    <property type="match status" value="1"/>
</dbReference>
<dbReference type="Pfam" id="PF03169">
    <property type="entry name" value="OPT"/>
    <property type="match status" value="1"/>
</dbReference>
<evidence type="ECO:0000313" key="10">
    <source>
        <dbReference type="EMBL" id="GHJ90326.1"/>
    </source>
</evidence>
<feature type="transmembrane region" description="Helical" evidence="9">
    <location>
        <begin position="635"/>
        <end position="653"/>
    </location>
</feature>
<evidence type="ECO:0000256" key="6">
    <source>
        <dbReference type="ARBA" id="ARBA00022927"/>
    </source>
</evidence>
<gene>
    <name evidence="10" type="ORF">NliqN6_6728</name>
</gene>
<evidence type="ECO:0000256" key="5">
    <source>
        <dbReference type="ARBA" id="ARBA00022856"/>
    </source>
</evidence>
<organism evidence="10 11">
    <name type="scientific">Naganishia liquefaciens</name>
    <dbReference type="NCBI Taxonomy" id="104408"/>
    <lineage>
        <taxon>Eukaryota</taxon>
        <taxon>Fungi</taxon>
        <taxon>Dikarya</taxon>
        <taxon>Basidiomycota</taxon>
        <taxon>Agaricomycotina</taxon>
        <taxon>Tremellomycetes</taxon>
        <taxon>Filobasidiales</taxon>
        <taxon>Filobasidiaceae</taxon>
        <taxon>Naganishia</taxon>
    </lineage>
</organism>
<feature type="transmembrane region" description="Helical" evidence="9">
    <location>
        <begin position="565"/>
        <end position="583"/>
    </location>
</feature>
<evidence type="ECO:0000256" key="3">
    <source>
        <dbReference type="ARBA" id="ARBA00022448"/>
    </source>
</evidence>
<feature type="transmembrane region" description="Helical" evidence="9">
    <location>
        <begin position="225"/>
        <end position="241"/>
    </location>
</feature>
<evidence type="ECO:0000256" key="4">
    <source>
        <dbReference type="ARBA" id="ARBA00022692"/>
    </source>
</evidence>
<evidence type="ECO:0000256" key="7">
    <source>
        <dbReference type="ARBA" id="ARBA00022989"/>
    </source>
</evidence>
<comment type="caution">
    <text evidence="10">The sequence shown here is derived from an EMBL/GenBank/DDBJ whole genome shotgun (WGS) entry which is preliminary data.</text>
</comment>
<dbReference type="Proteomes" id="UP000620104">
    <property type="component" value="Unassembled WGS sequence"/>
</dbReference>
<keyword evidence="8 9" id="KW-0472">Membrane</keyword>
<dbReference type="GO" id="GO:0016020">
    <property type="term" value="C:membrane"/>
    <property type="evidence" value="ECO:0007669"/>
    <property type="project" value="UniProtKB-SubCell"/>
</dbReference>
<dbReference type="GO" id="GO:0035673">
    <property type="term" value="F:oligopeptide transmembrane transporter activity"/>
    <property type="evidence" value="ECO:0007669"/>
    <property type="project" value="InterPro"/>
</dbReference>
<keyword evidence="3" id="KW-0813">Transport</keyword>
<feature type="transmembrane region" description="Helical" evidence="9">
    <location>
        <begin position="712"/>
        <end position="739"/>
    </location>
</feature>
<keyword evidence="11" id="KW-1185">Reference proteome</keyword>
<comment type="subcellular location">
    <subcellularLocation>
        <location evidence="1">Membrane</location>
        <topology evidence="1">Multi-pass membrane protein</topology>
    </subcellularLocation>
</comment>
<keyword evidence="5" id="KW-0571">Peptide transport</keyword>
<dbReference type="EMBL" id="BLZA01000058">
    <property type="protein sequence ID" value="GHJ90326.1"/>
    <property type="molecule type" value="Genomic_DNA"/>
</dbReference>
<feature type="transmembrane region" description="Helical" evidence="9">
    <location>
        <begin position="122"/>
        <end position="142"/>
    </location>
</feature>
<comment type="similarity">
    <text evidence="2">Belongs to the oligopeptide OPT transporter family.</text>
</comment>
<feature type="transmembrane region" description="Helical" evidence="9">
    <location>
        <begin position="96"/>
        <end position="115"/>
    </location>
</feature>
<keyword evidence="7 9" id="KW-1133">Transmembrane helix</keyword>
<feature type="transmembrane region" description="Helical" evidence="9">
    <location>
        <begin position="401"/>
        <end position="423"/>
    </location>
</feature>
<evidence type="ECO:0008006" key="12">
    <source>
        <dbReference type="Google" id="ProtNLM"/>
    </source>
</evidence>
<feature type="transmembrane region" description="Helical" evidence="9">
    <location>
        <begin position="329"/>
        <end position="348"/>
    </location>
</feature>
<proteinExistence type="inferred from homology"/>
<keyword evidence="6" id="KW-0653">Protein transport</keyword>
<dbReference type="OrthoDB" id="9986677at2759"/>
<feature type="transmembrane region" description="Helical" evidence="9">
    <location>
        <begin position="481"/>
        <end position="504"/>
    </location>
</feature>
<feature type="transmembrane region" description="Helical" evidence="9">
    <location>
        <begin position="253"/>
        <end position="269"/>
    </location>
</feature>
<evidence type="ECO:0000256" key="8">
    <source>
        <dbReference type="ARBA" id="ARBA00023136"/>
    </source>
</evidence>
<dbReference type="AlphaFoldDB" id="A0A8H3YK98"/>
<name>A0A8H3YK98_9TREE</name>
<evidence type="ECO:0000256" key="9">
    <source>
        <dbReference type="SAM" id="Phobius"/>
    </source>
</evidence>
<evidence type="ECO:0000313" key="11">
    <source>
        <dbReference type="Proteomes" id="UP000620104"/>
    </source>
</evidence>
<feature type="transmembrane region" description="Helical" evidence="9">
    <location>
        <begin position="192"/>
        <end position="213"/>
    </location>
</feature>
<accession>A0A8H3YK98</accession>
<feature type="transmembrane region" description="Helical" evidence="9">
    <location>
        <begin position="455"/>
        <end position="472"/>
    </location>
</feature>
<dbReference type="InterPro" id="IPR004813">
    <property type="entry name" value="OPT"/>
</dbReference>
<feature type="transmembrane region" description="Helical" evidence="9">
    <location>
        <begin position="162"/>
        <end position="185"/>
    </location>
</feature>
<dbReference type="NCBIfam" id="TIGR00728">
    <property type="entry name" value="OPT_sfam"/>
    <property type="match status" value="1"/>
</dbReference>
<feature type="transmembrane region" description="Helical" evidence="9">
    <location>
        <begin position="611"/>
        <end position="629"/>
    </location>
</feature>
<evidence type="ECO:0000256" key="1">
    <source>
        <dbReference type="ARBA" id="ARBA00004141"/>
    </source>
</evidence>
<protein>
    <recommendedName>
        <fullName evidence="12">OPT oligopeptide transporter protein-domain-containing protein</fullName>
    </recommendedName>
</protein>
<dbReference type="GO" id="GO:0015031">
    <property type="term" value="P:protein transport"/>
    <property type="evidence" value="ECO:0007669"/>
    <property type="project" value="UniProtKB-KW"/>
</dbReference>
<dbReference type="InterPro" id="IPR004648">
    <property type="entry name" value="Oligpept_transpt"/>
</dbReference>
<sequence length="762" mass="83983">MAHVSPGRRSSGSDNVNVYGEAEAYELFEVENGEDDAQKPEARALLEDVESKTSLEDQVPSTGPSEVDEFLMDEMVARTAPNTDDPSLPSLTFRSVLLGALFCVLGAAASQVFYFKSNAPSFSIYFVLLTTYPLGHLMATYIPAGRVCGFELNPGPFSIKEHVLIGIIASSGGTSAYASDIVIILRLYYHRTMGAISSIVLLIVTQCTGFGLAGMLQDVLIKPTAMHWPATLVTVQLFTTLHDTHSRMTQKRLRLFMVVGSAAFIYQFLPSVFFPTLTSIATLCYINNQSWLMRTLGSGYNGLGMLNFSLDWSTVGSNGPLFTPWWAQINYFAGLMGMIWVGVPLLLATNFWNAREFPAPTSAGLYNSTYEHFDVLSVLNPDLSLKDEAWETAKPLLLTPYFAVSYGLNFAALSAVLVHVYIWHRHDIYRAIMKRHVHEDIHNKLMQAYDTVPNSWYIGTLVINICAGIILVKTADLQTPVWLLLLAVAIAAVFLVPIGCITAISNTTPGLNVLTEWIAGMLLPGRPVANVTFKCMGYMTMVQALNLLGDFKLGHYMHVNPKHVFIAQTLGSIVGCFVNYAVLDQVIDAKRPYLDGSLIDPTGQWDGRKPFIFMNASVIWGLIAPSRFFSGKYKLLYLGFPLGAAIPVACWYLHKRYPRSRIDFSRVNFAIICEGATTVPQSPANVITTSFIVAYAANVLLVKRYPEFFKNFIYVVSSALDAAASLNALAAYAFFSILFQGLSPPQWWGSSSIDSEHCIPGS</sequence>